<comment type="caution">
    <text evidence="1">The sequence shown here is derived from an EMBL/GenBank/DDBJ whole genome shotgun (WGS) entry which is preliminary data.</text>
</comment>
<reference evidence="2" key="1">
    <citation type="journal article" date="2019" name="Int. J. Syst. Evol. Microbiol.">
        <title>The Global Catalogue of Microorganisms (GCM) 10K type strain sequencing project: providing services to taxonomists for standard genome sequencing and annotation.</title>
        <authorList>
            <consortium name="The Broad Institute Genomics Platform"/>
            <consortium name="The Broad Institute Genome Sequencing Center for Infectious Disease"/>
            <person name="Wu L."/>
            <person name="Ma J."/>
        </authorList>
    </citation>
    <scope>NUCLEOTIDE SEQUENCE [LARGE SCALE GENOMIC DNA]</scope>
    <source>
        <strain evidence="2">CGMCC 4.7676</strain>
    </source>
</reference>
<evidence type="ECO:0000313" key="1">
    <source>
        <dbReference type="EMBL" id="MFC3454052.1"/>
    </source>
</evidence>
<protein>
    <recommendedName>
        <fullName evidence="3">HNH endonuclease</fullName>
    </recommendedName>
</protein>
<proteinExistence type="predicted"/>
<accession>A0ABV7P7Y7</accession>
<dbReference type="EMBL" id="JBHRWK010000059">
    <property type="protein sequence ID" value="MFC3454052.1"/>
    <property type="molecule type" value="Genomic_DNA"/>
</dbReference>
<evidence type="ECO:0008006" key="3">
    <source>
        <dbReference type="Google" id="ProtNLM"/>
    </source>
</evidence>
<gene>
    <name evidence="1" type="ORF">ACFOSH_31845</name>
</gene>
<name>A0ABV7P7Y7_9PSEU</name>
<sequence>MSETECRDIVKERSGGGCEIRIEGWCQGQAREFQHRLPAGRGGLYVPSNGLAVCGHGNADGCHGFIHRNPKVATANGWTVESGVDPALKPVEIWMWGHMKACGLLDDDGGVHLRTEAA</sequence>
<dbReference type="Proteomes" id="UP001595645">
    <property type="component" value="Unassembled WGS sequence"/>
</dbReference>
<organism evidence="1 2">
    <name type="scientific">Amycolatopsis speibonae</name>
    <dbReference type="NCBI Taxonomy" id="1450224"/>
    <lineage>
        <taxon>Bacteria</taxon>
        <taxon>Bacillati</taxon>
        <taxon>Actinomycetota</taxon>
        <taxon>Actinomycetes</taxon>
        <taxon>Pseudonocardiales</taxon>
        <taxon>Pseudonocardiaceae</taxon>
        <taxon>Amycolatopsis</taxon>
    </lineage>
</organism>
<dbReference type="RefSeq" id="WP_378243222.1">
    <property type="nucleotide sequence ID" value="NZ_JBHRWK010000059.1"/>
</dbReference>
<evidence type="ECO:0000313" key="2">
    <source>
        <dbReference type="Proteomes" id="UP001595645"/>
    </source>
</evidence>
<keyword evidence="2" id="KW-1185">Reference proteome</keyword>